<dbReference type="AlphaFoldDB" id="A0A2J6PFU2"/>
<keyword evidence="1" id="KW-0732">Signal</keyword>
<feature type="signal peptide" evidence="1">
    <location>
        <begin position="1"/>
        <end position="19"/>
    </location>
</feature>
<sequence>MHFPCTFLLLAAVTRTSHACITDAVIRSLSEYQYSASDFCTQYIRPTISETLVLSTTYTTTDITVQPPPITGGDIDSASRRHLDNISLSIPY</sequence>
<reference evidence="2 3" key="1">
    <citation type="submission" date="2016-05" db="EMBL/GenBank/DDBJ databases">
        <title>A degradative enzymes factory behind the ericoid mycorrhizal symbiosis.</title>
        <authorList>
            <consortium name="DOE Joint Genome Institute"/>
            <person name="Martino E."/>
            <person name="Morin E."/>
            <person name="Grelet G."/>
            <person name="Kuo A."/>
            <person name="Kohler A."/>
            <person name="Daghino S."/>
            <person name="Barry K."/>
            <person name="Choi C."/>
            <person name="Cichocki N."/>
            <person name="Clum A."/>
            <person name="Copeland A."/>
            <person name="Hainaut M."/>
            <person name="Haridas S."/>
            <person name="Labutti K."/>
            <person name="Lindquist E."/>
            <person name="Lipzen A."/>
            <person name="Khouja H.-R."/>
            <person name="Murat C."/>
            <person name="Ohm R."/>
            <person name="Olson A."/>
            <person name="Spatafora J."/>
            <person name="Veneault-Fourrey C."/>
            <person name="Henrissat B."/>
            <person name="Grigoriev I."/>
            <person name="Martin F."/>
            <person name="Perotto S."/>
        </authorList>
    </citation>
    <scope>NUCLEOTIDE SEQUENCE [LARGE SCALE GENOMIC DNA]</scope>
    <source>
        <strain evidence="2 3">UAMH 7357</strain>
    </source>
</reference>
<feature type="chain" id="PRO_5014400231" evidence="1">
    <location>
        <begin position="20"/>
        <end position="92"/>
    </location>
</feature>
<evidence type="ECO:0000256" key="1">
    <source>
        <dbReference type="SAM" id="SignalP"/>
    </source>
</evidence>
<keyword evidence="3" id="KW-1185">Reference proteome</keyword>
<dbReference type="Proteomes" id="UP000235672">
    <property type="component" value="Unassembled WGS sequence"/>
</dbReference>
<protein>
    <submittedName>
        <fullName evidence="2">Uncharacterized protein</fullName>
    </submittedName>
</protein>
<dbReference type="OrthoDB" id="10556817at2759"/>
<organism evidence="2 3">
    <name type="scientific">Hyaloscypha hepaticicola</name>
    <dbReference type="NCBI Taxonomy" id="2082293"/>
    <lineage>
        <taxon>Eukaryota</taxon>
        <taxon>Fungi</taxon>
        <taxon>Dikarya</taxon>
        <taxon>Ascomycota</taxon>
        <taxon>Pezizomycotina</taxon>
        <taxon>Leotiomycetes</taxon>
        <taxon>Helotiales</taxon>
        <taxon>Hyaloscyphaceae</taxon>
        <taxon>Hyaloscypha</taxon>
    </lineage>
</organism>
<proteinExistence type="predicted"/>
<evidence type="ECO:0000313" key="2">
    <source>
        <dbReference type="EMBL" id="PMD12900.1"/>
    </source>
</evidence>
<gene>
    <name evidence="2" type="ORF">NA56DRAFT_652174</name>
</gene>
<accession>A0A2J6PFU2</accession>
<dbReference type="EMBL" id="KZ613540">
    <property type="protein sequence ID" value="PMD12900.1"/>
    <property type="molecule type" value="Genomic_DNA"/>
</dbReference>
<evidence type="ECO:0000313" key="3">
    <source>
        <dbReference type="Proteomes" id="UP000235672"/>
    </source>
</evidence>
<name>A0A2J6PFU2_9HELO</name>